<evidence type="ECO:0000259" key="1">
    <source>
        <dbReference type="Pfam" id="PF01052"/>
    </source>
</evidence>
<dbReference type="RefSeq" id="WP_249249674.1">
    <property type="nucleotide sequence ID" value="NZ_JAKIKT010000006.1"/>
</dbReference>
<keyword evidence="2" id="KW-0282">Flagellum</keyword>
<accession>A0ABT0NB37</accession>
<keyword evidence="2" id="KW-0969">Cilium</keyword>
<dbReference type="EMBL" id="JAKIKT010000006">
    <property type="protein sequence ID" value="MCL2915061.1"/>
    <property type="molecule type" value="Genomic_DNA"/>
</dbReference>
<evidence type="ECO:0000313" key="2">
    <source>
        <dbReference type="EMBL" id="MCL2915061.1"/>
    </source>
</evidence>
<keyword evidence="2" id="KW-0966">Cell projection</keyword>
<keyword evidence="3" id="KW-1185">Reference proteome</keyword>
<dbReference type="Gene3D" id="2.30.330.10">
    <property type="entry name" value="SpoA-like"/>
    <property type="match status" value="1"/>
</dbReference>
<proteinExistence type="predicted"/>
<comment type="caution">
    <text evidence="2">The sequence shown here is derived from an EMBL/GenBank/DDBJ whole genome shotgun (WGS) entry which is preliminary data.</text>
</comment>
<reference evidence="2 3" key="1">
    <citation type="submission" date="2022-01" db="EMBL/GenBank/DDBJ databases">
        <title>Whole genome-based taxonomy of the Shewanellaceae.</title>
        <authorList>
            <person name="Martin-Rodriguez A.J."/>
        </authorList>
    </citation>
    <scope>NUCLEOTIDE SEQUENCE [LARGE SCALE GENOMIC DNA]</scope>
    <source>
        <strain evidence="2 3">DSM 21332</strain>
    </source>
</reference>
<sequence>MKTTAKAKVLPSDSQITVRSVDLVQEKLARSRLLLELEQGQQRLCSNINQVLKPFMRQGGAGIQRVSLDPQARSVHACHEHVWFSLSQQRRVLAVWRIDRCTLEQLASSNYGGQSGHLFSPLRSPTQSEFRLGLKLLKAALATMPLPPLDFDNLQLELMSAGLPLETAACWQLTFADDYPVAPMLFAMTDHLLNLLTGPATSHQVVDDLAARLEQRLMQIPVQMKLEVGRQHLPVDSLSQLSVGDVLPLTLHRRCPVSLGQRPLFYASVHAHEGQLVARLNQDAYQEEDVARV</sequence>
<feature type="domain" description="Flagellar motor switch protein FliN-like C-terminal" evidence="1">
    <location>
        <begin position="215"/>
        <end position="281"/>
    </location>
</feature>
<gene>
    <name evidence="2" type="ORF">L2725_14975</name>
</gene>
<organism evidence="2 3">
    <name type="scientific">Shewanella corallii</name>
    <dbReference type="NCBI Taxonomy" id="560080"/>
    <lineage>
        <taxon>Bacteria</taxon>
        <taxon>Pseudomonadati</taxon>
        <taxon>Pseudomonadota</taxon>
        <taxon>Gammaproteobacteria</taxon>
        <taxon>Alteromonadales</taxon>
        <taxon>Shewanellaceae</taxon>
        <taxon>Shewanella</taxon>
    </lineage>
</organism>
<dbReference type="Proteomes" id="UP001202831">
    <property type="component" value="Unassembled WGS sequence"/>
</dbReference>
<dbReference type="Pfam" id="PF01052">
    <property type="entry name" value="FliMN_C"/>
    <property type="match status" value="1"/>
</dbReference>
<dbReference type="SUPFAM" id="SSF101801">
    <property type="entry name" value="Surface presentation of antigens (SPOA)"/>
    <property type="match status" value="1"/>
</dbReference>
<protein>
    <submittedName>
        <fullName evidence="2">FliM/FliN family flagellar motor switch protein</fullName>
    </submittedName>
</protein>
<dbReference type="InterPro" id="IPR001543">
    <property type="entry name" value="FliN-like_C"/>
</dbReference>
<dbReference type="InterPro" id="IPR036429">
    <property type="entry name" value="SpoA-like_sf"/>
</dbReference>
<name>A0ABT0NB37_9GAMM</name>
<evidence type="ECO:0000313" key="3">
    <source>
        <dbReference type="Proteomes" id="UP001202831"/>
    </source>
</evidence>